<organism evidence="6 7">
    <name type="scientific">Echinops telfairi</name>
    <name type="common">Lesser hedgehog tenrec</name>
    <dbReference type="NCBI Taxonomy" id="9371"/>
    <lineage>
        <taxon>Eukaryota</taxon>
        <taxon>Metazoa</taxon>
        <taxon>Chordata</taxon>
        <taxon>Craniata</taxon>
        <taxon>Vertebrata</taxon>
        <taxon>Euteleostomi</taxon>
        <taxon>Mammalia</taxon>
        <taxon>Eutheria</taxon>
        <taxon>Afrotheria</taxon>
        <taxon>Tenrecidae</taxon>
        <taxon>Tenrecinae</taxon>
        <taxon>Echinops</taxon>
    </lineage>
</organism>
<dbReference type="NCBIfam" id="TIGR01230">
    <property type="entry name" value="agmatinase"/>
    <property type="match status" value="1"/>
</dbReference>
<evidence type="ECO:0000256" key="3">
    <source>
        <dbReference type="ARBA" id="ARBA00022801"/>
    </source>
</evidence>
<dbReference type="Proteomes" id="UP000694863">
    <property type="component" value="Unplaced"/>
</dbReference>
<evidence type="ECO:0000256" key="2">
    <source>
        <dbReference type="ARBA" id="ARBA00022723"/>
    </source>
</evidence>
<evidence type="ECO:0000256" key="5">
    <source>
        <dbReference type="SAM" id="MobiDB-lite"/>
    </source>
</evidence>
<comment type="similarity">
    <text evidence="1">Belongs to the arginase family. Agmatinase subfamily.</text>
</comment>
<evidence type="ECO:0000256" key="4">
    <source>
        <dbReference type="RuleBase" id="RU003684"/>
    </source>
</evidence>
<dbReference type="InterPro" id="IPR005925">
    <property type="entry name" value="Agmatinase-rel"/>
</dbReference>
<dbReference type="CDD" id="cd11592">
    <property type="entry name" value="Agmatinase_PAH"/>
    <property type="match status" value="1"/>
</dbReference>
<name>A0ABM0ZR47_ECHTE</name>
<dbReference type="SUPFAM" id="SSF52768">
    <property type="entry name" value="Arginase/deacetylase"/>
    <property type="match status" value="1"/>
</dbReference>
<protein>
    <submittedName>
        <fullName evidence="7">Agmatinase, mitochondrial</fullName>
    </submittedName>
</protein>
<dbReference type="PROSITE" id="PS01053">
    <property type="entry name" value="ARGINASE_1"/>
    <property type="match status" value="1"/>
</dbReference>
<dbReference type="Gene3D" id="3.40.800.10">
    <property type="entry name" value="Ureohydrolase domain"/>
    <property type="match status" value="1"/>
</dbReference>
<dbReference type="PROSITE" id="PS51409">
    <property type="entry name" value="ARGINASE_2"/>
    <property type="match status" value="1"/>
</dbReference>
<keyword evidence="3 4" id="KW-0378">Hydrolase</keyword>
<dbReference type="PANTHER" id="PTHR11358:SF26">
    <property type="entry name" value="GUANIDINO ACID HYDROLASE, MITOCHONDRIAL"/>
    <property type="match status" value="1"/>
</dbReference>
<evidence type="ECO:0000313" key="6">
    <source>
        <dbReference type="Proteomes" id="UP000694863"/>
    </source>
</evidence>
<dbReference type="PRINTS" id="PR00116">
    <property type="entry name" value="ARGINASE"/>
</dbReference>
<evidence type="ECO:0000256" key="1">
    <source>
        <dbReference type="ARBA" id="ARBA00009227"/>
    </source>
</evidence>
<reference evidence="7" key="1">
    <citation type="submission" date="2025-08" db="UniProtKB">
        <authorList>
            <consortium name="RefSeq"/>
        </authorList>
    </citation>
    <scope>IDENTIFICATION</scope>
</reference>
<accession>A0ABM0ZR47</accession>
<dbReference type="RefSeq" id="XP_012860845.2">
    <property type="nucleotide sequence ID" value="XM_013005391.2"/>
</dbReference>
<dbReference type="PANTHER" id="PTHR11358">
    <property type="entry name" value="ARGINASE/AGMATINASE"/>
    <property type="match status" value="1"/>
</dbReference>
<feature type="region of interest" description="Disordered" evidence="5">
    <location>
        <begin position="1"/>
        <end position="24"/>
    </location>
</feature>
<proteinExistence type="inferred from homology"/>
<evidence type="ECO:0000313" key="7">
    <source>
        <dbReference type="RefSeq" id="XP_012860845.2"/>
    </source>
</evidence>
<dbReference type="Pfam" id="PF00491">
    <property type="entry name" value="Arginase"/>
    <property type="match status" value="1"/>
</dbReference>
<sequence length="333" mass="36356">MTALHSFNSRGKDQSLIQSQRRKDSQCSWQRLPVQRKRVGEWRAQGAPLRSPGGFLSGERGALLLLGRVPVWFGPRRIREESVMLRAANPSTGALPFQSLMVSDLGDVNVNLYNLQESCRLIREAYQKIAAAGCVPLTLGGDHTITYPILQALAEKHGPVGLLHVDAHTDTADQALGEKLYHGTPFRRCVDEGLLDCQRVVQIGIRGSARTLDPYRYNRSQGFRVVLAEDCWLKSLVPLMGEVRQQMGGKPIYVSFDIDALDPAYAPGTGTPEIAGLTPSQALEIIRGCQGLSVVGCDLVEVAPLYDPSGNTALLAANLLFEMLCVLPQVKAV</sequence>
<keyword evidence="2" id="KW-0479">Metal-binding</keyword>
<gene>
    <name evidence="7" type="primary">AGMAT</name>
</gene>
<keyword evidence="6" id="KW-1185">Reference proteome</keyword>
<dbReference type="GeneID" id="101657934"/>
<dbReference type="InterPro" id="IPR006035">
    <property type="entry name" value="Ureohydrolase"/>
</dbReference>
<dbReference type="InterPro" id="IPR023696">
    <property type="entry name" value="Ureohydrolase_dom_sf"/>
</dbReference>
<dbReference type="InterPro" id="IPR020855">
    <property type="entry name" value="Ureohydrolase_Mn_BS"/>
</dbReference>
<feature type="compositionally biased region" description="Polar residues" evidence="5">
    <location>
        <begin position="1"/>
        <end position="19"/>
    </location>
</feature>